<dbReference type="Proteomes" id="UP000534107">
    <property type="component" value="Unassembled WGS sequence"/>
</dbReference>
<feature type="domain" description="DUF4795" evidence="2">
    <location>
        <begin position="1"/>
        <end position="179"/>
    </location>
</feature>
<organism evidence="3 4">
    <name type="scientific">Bucco capensis</name>
    <name type="common">collared puffbird</name>
    <dbReference type="NCBI Taxonomy" id="135168"/>
    <lineage>
        <taxon>Eukaryota</taxon>
        <taxon>Metazoa</taxon>
        <taxon>Chordata</taxon>
        <taxon>Craniata</taxon>
        <taxon>Vertebrata</taxon>
        <taxon>Euteleostomi</taxon>
        <taxon>Archelosauria</taxon>
        <taxon>Archosauria</taxon>
        <taxon>Dinosauria</taxon>
        <taxon>Saurischia</taxon>
        <taxon>Theropoda</taxon>
        <taxon>Coelurosauria</taxon>
        <taxon>Aves</taxon>
        <taxon>Neognathae</taxon>
        <taxon>Neoaves</taxon>
        <taxon>Telluraves</taxon>
        <taxon>Coraciimorphae</taxon>
        <taxon>Piciformes</taxon>
        <taxon>Bucconidae</taxon>
        <taxon>Bucco</taxon>
    </lineage>
</organism>
<accession>A0A7K9H9V2</accession>
<feature type="non-terminal residue" evidence="3">
    <location>
        <position position="1"/>
    </location>
</feature>
<protein>
    <submittedName>
        <fullName evidence="3">QRIC2 protein</fullName>
    </submittedName>
</protein>
<keyword evidence="1" id="KW-0175">Coiled coil</keyword>
<feature type="non-terminal residue" evidence="3">
    <location>
        <position position="180"/>
    </location>
</feature>
<proteinExistence type="predicted"/>
<evidence type="ECO:0000259" key="2">
    <source>
        <dbReference type="Pfam" id="PF16043"/>
    </source>
</evidence>
<evidence type="ECO:0000256" key="1">
    <source>
        <dbReference type="SAM" id="Coils"/>
    </source>
</evidence>
<comment type="caution">
    <text evidence="3">The sequence shown here is derived from an EMBL/GenBank/DDBJ whole genome shotgun (WGS) entry which is preliminary data.</text>
</comment>
<dbReference type="OrthoDB" id="5981048at2759"/>
<gene>
    <name evidence="3" type="primary">Qrich2_0</name>
    <name evidence="3" type="ORF">BUCCAP_R09195</name>
</gene>
<feature type="coiled-coil region" evidence="1">
    <location>
        <begin position="47"/>
        <end position="113"/>
    </location>
</feature>
<dbReference type="PANTHER" id="PTHR46766">
    <property type="entry name" value="GLUTAMINE-RICH PROTEIN 2"/>
    <property type="match status" value="1"/>
</dbReference>
<keyword evidence="4" id="KW-1185">Reference proteome</keyword>
<reference evidence="3 4" key="1">
    <citation type="submission" date="2019-09" db="EMBL/GenBank/DDBJ databases">
        <title>Bird 10,000 Genomes (B10K) Project - Family phase.</title>
        <authorList>
            <person name="Zhang G."/>
        </authorList>
    </citation>
    <scope>NUCLEOTIDE SEQUENCE [LARGE SCALE GENOMIC DNA]</scope>
    <source>
        <strain evidence="3">B10K-DU-001-16</strain>
        <tissue evidence="3">Muscle</tissue>
    </source>
</reference>
<dbReference type="Pfam" id="PF16043">
    <property type="entry name" value="DUF4795"/>
    <property type="match status" value="1"/>
</dbReference>
<sequence length="180" mass="20700">EEKQLKHIQATIVQLRGDYEKLSLVTGNLLDEHHEKQEATKALFQSVERLEKEKADKEDLLQGIDEKADKATLAGKVSCSQFDVSMERLSEMIQEIQSQMTAQEQSWQQLKEEMAAKVDHMMLRPFQQQLVEQWKSILEKKLKKKETAMKVDNAAGIKTQLLPHYHCLSCDQPIEVKVPG</sequence>
<dbReference type="EMBL" id="VWZO01000939">
    <property type="protein sequence ID" value="NXH09820.1"/>
    <property type="molecule type" value="Genomic_DNA"/>
</dbReference>
<dbReference type="AlphaFoldDB" id="A0A7K9H9V2"/>
<evidence type="ECO:0000313" key="3">
    <source>
        <dbReference type="EMBL" id="NXH09820.1"/>
    </source>
</evidence>
<dbReference type="InterPro" id="IPR032013">
    <property type="entry name" value="DUF4795"/>
</dbReference>
<dbReference type="PANTHER" id="PTHR46766:SF1">
    <property type="entry name" value="GLUTAMINE-RICH PROTEIN 2"/>
    <property type="match status" value="1"/>
</dbReference>
<evidence type="ECO:0000313" key="4">
    <source>
        <dbReference type="Proteomes" id="UP000534107"/>
    </source>
</evidence>
<name>A0A7K9H9V2_9PICI</name>